<dbReference type="EMBL" id="UINC01022228">
    <property type="protein sequence ID" value="SVA91420.1"/>
    <property type="molecule type" value="Genomic_DNA"/>
</dbReference>
<gene>
    <name evidence="1" type="ORF">METZ01_LOCUS144274</name>
</gene>
<proteinExistence type="predicted"/>
<organism evidence="1">
    <name type="scientific">marine metagenome</name>
    <dbReference type="NCBI Taxonomy" id="408172"/>
    <lineage>
        <taxon>unclassified sequences</taxon>
        <taxon>metagenomes</taxon>
        <taxon>ecological metagenomes</taxon>
    </lineage>
</organism>
<name>A0A381ZQA9_9ZZZZ</name>
<sequence length="30" mass="3574">MYNKMSERLTYLPELVISDIDYIISNCDYA</sequence>
<reference evidence="1" key="1">
    <citation type="submission" date="2018-05" db="EMBL/GenBank/DDBJ databases">
        <authorList>
            <person name="Lanie J.A."/>
            <person name="Ng W.-L."/>
            <person name="Kazmierczak K.M."/>
            <person name="Andrzejewski T.M."/>
            <person name="Davidsen T.M."/>
            <person name="Wayne K.J."/>
            <person name="Tettelin H."/>
            <person name="Glass J.I."/>
            <person name="Rusch D."/>
            <person name="Podicherti R."/>
            <person name="Tsui H.-C.T."/>
            <person name="Winkler M.E."/>
        </authorList>
    </citation>
    <scope>NUCLEOTIDE SEQUENCE</scope>
</reference>
<accession>A0A381ZQA9</accession>
<evidence type="ECO:0000313" key="1">
    <source>
        <dbReference type="EMBL" id="SVA91420.1"/>
    </source>
</evidence>
<protein>
    <submittedName>
        <fullName evidence="1">Uncharacterized protein</fullName>
    </submittedName>
</protein>
<dbReference type="AlphaFoldDB" id="A0A381ZQA9"/>